<evidence type="ECO:0000313" key="1">
    <source>
        <dbReference type="EMBL" id="RXE53536.1"/>
    </source>
</evidence>
<reference evidence="1 2" key="1">
    <citation type="submission" date="2017-03" db="EMBL/GenBank/DDBJ databases">
        <title>Pseudomonas azotoformans: Salt tolerant bacteria having multiple plant growth promoting attributes.</title>
        <authorList>
            <person name="Srivastava A.K."/>
            <person name="Sharma A."/>
            <person name="Srivastava A.K."/>
            <person name="Jamali H."/>
            <person name="Yadav J."/>
            <person name="Srivastava R."/>
            <person name="Kashyap P.L."/>
            <person name="Chakdar H."/>
            <person name="Saxena A.K."/>
        </authorList>
    </citation>
    <scope>NUCLEOTIDE SEQUENCE [LARGE SCALE GENOMIC DNA]</scope>
    <source>
        <strain evidence="1 2">SC 14</strain>
    </source>
</reference>
<dbReference type="Proteomes" id="UP000290481">
    <property type="component" value="Unassembled WGS sequence"/>
</dbReference>
<dbReference type="Gene3D" id="3.40.1350.10">
    <property type="match status" value="1"/>
</dbReference>
<name>A0A4V1K191_PSEAZ</name>
<organism evidence="1 2">
    <name type="scientific">Pseudomonas azotoformans</name>
    <dbReference type="NCBI Taxonomy" id="47878"/>
    <lineage>
        <taxon>Bacteria</taxon>
        <taxon>Pseudomonadati</taxon>
        <taxon>Pseudomonadota</taxon>
        <taxon>Gammaproteobacteria</taxon>
        <taxon>Pseudomonadales</taxon>
        <taxon>Pseudomonadaceae</taxon>
        <taxon>Pseudomonas</taxon>
    </lineage>
</organism>
<dbReference type="SUPFAM" id="SSF52980">
    <property type="entry name" value="Restriction endonuclease-like"/>
    <property type="match status" value="1"/>
</dbReference>
<proteinExistence type="predicted"/>
<dbReference type="AlphaFoldDB" id="A0A4V1K191"/>
<sequence>MDEITLMDRSRVLHEALEQCGWENPEEVIQRVKRLDLGLPAEDEFAVICSWLGKCSLVHKLDQQQVPRSSRDFYQVPDLLAVFNTDNNQYKVLIEVKTKQDKYLTLRAKDRDRLLEYGELLGLPVLFAWKYHSVWMLFDISHFKRFNKNYRVDFFTALSNSLMGLIAGDLSYQLGDGVGLKIRFKKEDVLQVDGDAETWKTRLEDIHLLDYLGAKNTDFSPKILSILNTCELEEETIIDDVAIQQSFVARSGVGYMAHSAIKALLELKESNAEKNIHWRSLLVDESPLESISNFQEALNDALHQKIVKYIILQHPKEYPVFIKDDDKAGGER</sequence>
<evidence type="ECO:0000313" key="2">
    <source>
        <dbReference type="Proteomes" id="UP000290481"/>
    </source>
</evidence>
<accession>A0A4V1K191</accession>
<dbReference type="RefSeq" id="WP_087715928.1">
    <property type="nucleotide sequence ID" value="NZ_MZZJ01000003.1"/>
</dbReference>
<dbReference type="GO" id="GO:0003676">
    <property type="term" value="F:nucleic acid binding"/>
    <property type="evidence" value="ECO:0007669"/>
    <property type="project" value="InterPro"/>
</dbReference>
<evidence type="ECO:0008006" key="3">
    <source>
        <dbReference type="Google" id="ProtNLM"/>
    </source>
</evidence>
<gene>
    <name evidence="1" type="ORF">B4O85_08560</name>
</gene>
<comment type="caution">
    <text evidence="1">The sequence shown here is derived from an EMBL/GenBank/DDBJ whole genome shotgun (WGS) entry which is preliminary data.</text>
</comment>
<dbReference type="InterPro" id="IPR011335">
    <property type="entry name" value="Restrct_endonuc-II-like"/>
</dbReference>
<protein>
    <recommendedName>
        <fullName evidence="3">Restriction endonuclease</fullName>
    </recommendedName>
</protein>
<dbReference type="InterPro" id="IPR011856">
    <property type="entry name" value="tRNA_endonuc-like_dom_sf"/>
</dbReference>
<dbReference type="EMBL" id="MZZJ01000003">
    <property type="protein sequence ID" value="RXE53536.1"/>
    <property type="molecule type" value="Genomic_DNA"/>
</dbReference>